<dbReference type="HOGENOM" id="CLU_1610483_0_0_1"/>
<evidence type="ECO:0000313" key="3">
    <source>
        <dbReference type="Proteomes" id="UP000027195"/>
    </source>
</evidence>
<name>A0A067MY52_BOTB1</name>
<proteinExistence type="predicted"/>
<dbReference type="Proteomes" id="UP000027195">
    <property type="component" value="Unassembled WGS sequence"/>
</dbReference>
<evidence type="ECO:0000313" key="2">
    <source>
        <dbReference type="EMBL" id="KDQ16797.1"/>
    </source>
</evidence>
<dbReference type="InParanoid" id="A0A067MY52"/>
<feature type="region of interest" description="Disordered" evidence="1">
    <location>
        <begin position="118"/>
        <end position="165"/>
    </location>
</feature>
<reference evidence="3" key="1">
    <citation type="journal article" date="2014" name="Proc. Natl. Acad. Sci. U.S.A.">
        <title>Extensive sampling of basidiomycete genomes demonstrates inadequacy of the white-rot/brown-rot paradigm for wood decay fungi.</title>
        <authorList>
            <person name="Riley R."/>
            <person name="Salamov A.A."/>
            <person name="Brown D.W."/>
            <person name="Nagy L.G."/>
            <person name="Floudas D."/>
            <person name="Held B.W."/>
            <person name="Levasseur A."/>
            <person name="Lombard V."/>
            <person name="Morin E."/>
            <person name="Otillar R."/>
            <person name="Lindquist E.A."/>
            <person name="Sun H."/>
            <person name="LaButti K.M."/>
            <person name="Schmutz J."/>
            <person name="Jabbour D."/>
            <person name="Luo H."/>
            <person name="Baker S.E."/>
            <person name="Pisabarro A.G."/>
            <person name="Walton J.D."/>
            <person name="Blanchette R.A."/>
            <person name="Henrissat B."/>
            <person name="Martin F."/>
            <person name="Cullen D."/>
            <person name="Hibbett D.S."/>
            <person name="Grigoriev I.V."/>
        </authorList>
    </citation>
    <scope>NUCLEOTIDE SEQUENCE [LARGE SCALE GENOMIC DNA]</scope>
    <source>
        <strain evidence="3">FD-172 SS1</strain>
    </source>
</reference>
<dbReference type="AlphaFoldDB" id="A0A067MY52"/>
<sequence length="165" mass="18047">MSGIQDVKLKIERRTRERQGMFGADGAFGDRWAASFSAWGSTQLETIILDCTYVPLSFTAHELSAFLLFWLALSSVVSGEDRNSDILDRICSSLRETVSAEATCIRRWDHTEKAEVAPDEHVFATPPSNRPRASFSKSPTHLSNSGPAITATARTGGSRSKVGKV</sequence>
<keyword evidence="3" id="KW-1185">Reference proteome</keyword>
<evidence type="ECO:0000256" key="1">
    <source>
        <dbReference type="SAM" id="MobiDB-lite"/>
    </source>
</evidence>
<dbReference type="EMBL" id="KL198026">
    <property type="protein sequence ID" value="KDQ16797.1"/>
    <property type="molecule type" value="Genomic_DNA"/>
</dbReference>
<protein>
    <submittedName>
        <fullName evidence="2">Uncharacterized protein</fullName>
    </submittedName>
</protein>
<feature type="compositionally biased region" description="Polar residues" evidence="1">
    <location>
        <begin position="135"/>
        <end position="158"/>
    </location>
</feature>
<gene>
    <name evidence="2" type="ORF">BOTBODRAFT_186422</name>
</gene>
<organism evidence="2 3">
    <name type="scientific">Botryobasidium botryosum (strain FD-172 SS1)</name>
    <dbReference type="NCBI Taxonomy" id="930990"/>
    <lineage>
        <taxon>Eukaryota</taxon>
        <taxon>Fungi</taxon>
        <taxon>Dikarya</taxon>
        <taxon>Basidiomycota</taxon>
        <taxon>Agaricomycotina</taxon>
        <taxon>Agaricomycetes</taxon>
        <taxon>Cantharellales</taxon>
        <taxon>Botryobasidiaceae</taxon>
        <taxon>Botryobasidium</taxon>
    </lineage>
</organism>
<accession>A0A067MY52</accession>